<dbReference type="AlphaFoldDB" id="A0AAJ2ET19"/>
<name>A0AAJ2ET19_9HYPH</name>
<proteinExistence type="predicted"/>
<dbReference type="EMBL" id="JAVIZC010000001">
    <property type="protein sequence ID" value="MDR6099852.1"/>
    <property type="molecule type" value="Genomic_DNA"/>
</dbReference>
<gene>
    <name evidence="1" type="ORF">QE369_000030</name>
</gene>
<protein>
    <submittedName>
        <fullName evidence="1">Uncharacterized protein</fullName>
    </submittedName>
</protein>
<evidence type="ECO:0000313" key="2">
    <source>
        <dbReference type="Proteomes" id="UP001255601"/>
    </source>
</evidence>
<accession>A0AAJ2ET19</accession>
<reference evidence="1" key="1">
    <citation type="submission" date="2023-08" db="EMBL/GenBank/DDBJ databases">
        <title>Functional and genomic diversity of the sorghum phyllosphere microbiome.</title>
        <authorList>
            <person name="Shade A."/>
        </authorList>
    </citation>
    <scope>NUCLEOTIDE SEQUENCE</scope>
    <source>
        <strain evidence="1">SORGH_AS_0974</strain>
    </source>
</reference>
<dbReference type="RefSeq" id="WP_309768995.1">
    <property type="nucleotide sequence ID" value="NZ_JAVIZC010000001.1"/>
</dbReference>
<comment type="caution">
    <text evidence="1">The sequence shown here is derived from an EMBL/GenBank/DDBJ whole genome shotgun (WGS) entry which is preliminary data.</text>
</comment>
<dbReference type="Proteomes" id="UP001255601">
    <property type="component" value="Unassembled WGS sequence"/>
</dbReference>
<organism evidence="1 2">
    <name type="scientific">Agrobacterium larrymoorei</name>
    <dbReference type="NCBI Taxonomy" id="160699"/>
    <lineage>
        <taxon>Bacteria</taxon>
        <taxon>Pseudomonadati</taxon>
        <taxon>Pseudomonadota</taxon>
        <taxon>Alphaproteobacteria</taxon>
        <taxon>Hyphomicrobiales</taxon>
        <taxon>Rhizobiaceae</taxon>
        <taxon>Rhizobium/Agrobacterium group</taxon>
        <taxon>Agrobacterium</taxon>
    </lineage>
</organism>
<evidence type="ECO:0000313" key="1">
    <source>
        <dbReference type="EMBL" id="MDR6099852.1"/>
    </source>
</evidence>
<sequence length="371" mass="41571">MYGNEWNATLQAAVALDADHFTICLGELEYDDPFTAIISYDGQFSQPWSRVDVHREIVDVSYMDIGGSDGISPVALSNEGDVYVVKEDRAEHSKIPGAGVLSEDAEGLGAVHTLVVNGIRQYVVGDSRQLYQRDGLGDWERLSADASRAPGYDAEHFAHAVFVDDGLLVVGFQRPYSKMTAEDLDPKRWENMTAEQFLAMMNEDEAERSAKPRIQSVYLYENSEFSRLAVPEDCVISGIYREPDGTIWLLGVSGLILKGNSRGEFEKVGFRGDTETLFSAARLDSKLYVATDDGLRRFDGHKLDVVKPTLNSLPINDNVPTPLKIQAFGSTLVYFDRKHGVSRWDGSRWTWFELPRELLERDFKGLSRSRP</sequence>